<dbReference type="AlphaFoldDB" id="A0A6S6WF48"/>
<feature type="compositionally biased region" description="Low complexity" evidence="2">
    <location>
        <begin position="90"/>
        <end position="103"/>
    </location>
</feature>
<evidence type="ECO:0000256" key="2">
    <source>
        <dbReference type="SAM" id="MobiDB-lite"/>
    </source>
</evidence>
<evidence type="ECO:0000256" key="1">
    <source>
        <dbReference type="SAM" id="Coils"/>
    </source>
</evidence>
<gene>
    <name evidence="3" type="ORF">PTTW11_11031</name>
</gene>
<accession>A0A6S6WF48</accession>
<dbReference type="Proteomes" id="UP000472372">
    <property type="component" value="Chromosome 12"/>
</dbReference>
<feature type="region of interest" description="Disordered" evidence="2">
    <location>
        <begin position="1"/>
        <end position="128"/>
    </location>
</feature>
<feature type="compositionally biased region" description="Basic and acidic residues" evidence="2">
    <location>
        <begin position="46"/>
        <end position="58"/>
    </location>
</feature>
<evidence type="ECO:0000313" key="3">
    <source>
        <dbReference type="EMBL" id="CAE7218381.1"/>
    </source>
</evidence>
<name>A0A6S6WF48_9PLEO</name>
<dbReference type="EMBL" id="HG992988">
    <property type="protein sequence ID" value="CAE7218381.1"/>
    <property type="molecule type" value="Genomic_DNA"/>
</dbReference>
<protein>
    <submittedName>
        <fullName evidence="3">Uncharacterized protein</fullName>
    </submittedName>
</protein>
<reference evidence="3" key="1">
    <citation type="submission" date="2021-02" db="EMBL/GenBank/DDBJ databases">
        <authorList>
            <person name="Syme A R."/>
            <person name="Syme A R."/>
            <person name="Moolhuijzen P."/>
        </authorList>
    </citation>
    <scope>NUCLEOTIDE SEQUENCE</scope>
    <source>
        <strain evidence="3">W1-1</strain>
    </source>
</reference>
<organism evidence="3 4">
    <name type="scientific">Pyrenophora teres f. teres</name>
    <dbReference type="NCBI Taxonomy" id="97479"/>
    <lineage>
        <taxon>Eukaryota</taxon>
        <taxon>Fungi</taxon>
        <taxon>Dikarya</taxon>
        <taxon>Ascomycota</taxon>
        <taxon>Pezizomycotina</taxon>
        <taxon>Dothideomycetes</taxon>
        <taxon>Pleosporomycetidae</taxon>
        <taxon>Pleosporales</taxon>
        <taxon>Pleosporineae</taxon>
        <taxon>Pleosporaceae</taxon>
        <taxon>Pyrenophora</taxon>
    </lineage>
</organism>
<proteinExistence type="predicted"/>
<evidence type="ECO:0000313" key="4">
    <source>
        <dbReference type="Proteomes" id="UP000472372"/>
    </source>
</evidence>
<feature type="coiled-coil region" evidence="1">
    <location>
        <begin position="203"/>
        <end position="230"/>
    </location>
</feature>
<keyword evidence="1" id="KW-0175">Coiled coil</keyword>
<feature type="compositionally biased region" description="Polar residues" evidence="2">
    <location>
        <begin position="26"/>
        <end position="40"/>
    </location>
</feature>
<sequence length="257" mass="28635">MPHQGSSVRPSRIPVLTRSPRRIPLSTDNENVSELSQNGKAQVPDLRPRDSEIMEYHEILSNPLGAQQEPTPRLDSAPATIFENNPSFLQETPSKQSSPQQESPTKRTRSKRSILGFPKREKKKTLDAVPPVKKSFLSATKDSLARAMRGGSRSQSNSAAVTAAINAVDERLGHTDTENKQNREIVQCLFRAAECYNKANISAKQAENFAKDAKRHADEAREEVVKISELLRHAGFDDETVRRLDNMIRTVAEVGLE</sequence>